<reference evidence="1" key="1">
    <citation type="submission" date="2022-06" db="EMBL/GenBank/DDBJ databases">
        <title>Genome Sequence of Candolleomyces eurysporus.</title>
        <authorList>
            <person name="Buettner E."/>
        </authorList>
    </citation>
    <scope>NUCLEOTIDE SEQUENCE</scope>
    <source>
        <strain evidence="1">VTCC 930004</strain>
    </source>
</reference>
<comment type="caution">
    <text evidence="1">The sequence shown here is derived from an EMBL/GenBank/DDBJ whole genome shotgun (WGS) entry which is preliminary data.</text>
</comment>
<evidence type="ECO:0000313" key="1">
    <source>
        <dbReference type="EMBL" id="KAJ2924537.1"/>
    </source>
</evidence>
<proteinExistence type="predicted"/>
<sequence length="301" mass="33475">MDKHTVTYRPYSDAYYSELENKGYVSPSKKKPSGSATQTTELELDEGYALGGVGECERQEVFPDIDNRLVISRPKKLLYWRRRKKTKATLPMVSRLPPFTSLSAAATTSMASSVPDSIVNVTISSLLNLAGVAPGDYDDKDEATKAALLSIQLGLLQRQPRQMRAPLDHELAAKHLPELTEKYANDPEVIGRTATLINSITYTPYFARFVKTDAGKDFVPVQTKRIAQLTDEDASKLSQDQVAEIGQFYSTLLLLQGQDGISEDEKKATISRLTKWQRAYSGTFAEETLERCLAALGVKWE</sequence>
<protein>
    <submittedName>
        <fullName evidence="1">Uncharacterized protein</fullName>
    </submittedName>
</protein>
<organism evidence="1 2">
    <name type="scientific">Candolleomyces eurysporus</name>
    <dbReference type="NCBI Taxonomy" id="2828524"/>
    <lineage>
        <taxon>Eukaryota</taxon>
        <taxon>Fungi</taxon>
        <taxon>Dikarya</taxon>
        <taxon>Basidiomycota</taxon>
        <taxon>Agaricomycotina</taxon>
        <taxon>Agaricomycetes</taxon>
        <taxon>Agaricomycetidae</taxon>
        <taxon>Agaricales</taxon>
        <taxon>Agaricineae</taxon>
        <taxon>Psathyrellaceae</taxon>
        <taxon>Candolleomyces</taxon>
    </lineage>
</organism>
<gene>
    <name evidence="1" type="ORF">H1R20_g12572</name>
</gene>
<dbReference type="EMBL" id="JANBPK010001216">
    <property type="protein sequence ID" value="KAJ2924537.1"/>
    <property type="molecule type" value="Genomic_DNA"/>
</dbReference>
<evidence type="ECO:0000313" key="2">
    <source>
        <dbReference type="Proteomes" id="UP001140091"/>
    </source>
</evidence>
<accession>A0A9W8IXE4</accession>
<dbReference type="OrthoDB" id="432970at2759"/>
<feature type="non-terminal residue" evidence="1">
    <location>
        <position position="1"/>
    </location>
</feature>
<name>A0A9W8IXE4_9AGAR</name>
<keyword evidence="2" id="KW-1185">Reference proteome</keyword>
<dbReference type="Proteomes" id="UP001140091">
    <property type="component" value="Unassembled WGS sequence"/>
</dbReference>
<dbReference type="AlphaFoldDB" id="A0A9W8IXE4"/>